<dbReference type="InterPro" id="IPR001764">
    <property type="entry name" value="Glyco_hydro_3_N"/>
</dbReference>
<dbReference type="PANTHER" id="PTHR42715:SF10">
    <property type="entry name" value="BETA-GLUCOSIDASE"/>
    <property type="match status" value="1"/>
</dbReference>
<proteinExistence type="inferred from homology"/>
<dbReference type="Gene3D" id="3.40.50.1700">
    <property type="entry name" value="Glycoside hydrolase family 3 C-terminal domain"/>
    <property type="match status" value="1"/>
</dbReference>
<gene>
    <name evidence="6" type="ORF">CGS55_04590</name>
    <name evidence="7" type="ORF">CGS56_05525</name>
</gene>
<evidence type="ECO:0000256" key="2">
    <source>
        <dbReference type="ARBA" id="ARBA00022801"/>
    </source>
</evidence>
<dbReference type="SUPFAM" id="SSF52279">
    <property type="entry name" value="Beta-D-glucan exohydrolase, C-terminal domain"/>
    <property type="match status" value="1"/>
</dbReference>
<reference evidence="8 9" key="1">
    <citation type="journal article" date="2017" name="Front. Microbiol.">
        <title>New Insights into the Diversity of the Genus Faecalibacterium.</title>
        <authorList>
            <person name="Benevides L."/>
            <person name="Burman S."/>
            <person name="Martin R."/>
            <person name="Robert V."/>
            <person name="Thomas M."/>
            <person name="Miquel S."/>
            <person name="Chain F."/>
            <person name="Sokol H."/>
            <person name="Bermudez-Humaran L.G."/>
            <person name="Morrison M."/>
            <person name="Langella P."/>
            <person name="Azevedo V.A."/>
            <person name="Chatel J.M."/>
            <person name="Soares S."/>
        </authorList>
    </citation>
    <scope>NUCLEOTIDE SEQUENCE [LARGE SCALE GENOMIC DNA]</scope>
    <source>
        <strain evidence="6 8">CNCM I 4546</strain>
        <strain evidence="7 9">CNCM I 4573</strain>
    </source>
</reference>
<dbReference type="Pfam" id="PF14310">
    <property type="entry name" value="Fn3-like"/>
    <property type="match status" value="1"/>
</dbReference>
<feature type="compositionally biased region" description="Basic and acidic residues" evidence="3">
    <location>
        <begin position="562"/>
        <end position="573"/>
    </location>
</feature>
<dbReference type="AlphaFoldDB" id="A0A2A7A1L6"/>
<dbReference type="Pfam" id="PF00933">
    <property type="entry name" value="Glyco_hydro_3"/>
    <property type="match status" value="1"/>
</dbReference>
<comment type="caution">
    <text evidence="6">The sequence shown here is derived from an EMBL/GenBank/DDBJ whole genome shotgun (WGS) entry which is preliminary data.</text>
</comment>
<dbReference type="InterPro" id="IPR050288">
    <property type="entry name" value="Cellulose_deg_GH3"/>
</dbReference>
<dbReference type="GO" id="GO:0005975">
    <property type="term" value="P:carbohydrate metabolic process"/>
    <property type="evidence" value="ECO:0007669"/>
    <property type="project" value="InterPro"/>
</dbReference>
<dbReference type="InterPro" id="IPR013783">
    <property type="entry name" value="Ig-like_fold"/>
</dbReference>
<evidence type="ECO:0000313" key="7">
    <source>
        <dbReference type="EMBL" id="PDX76137.1"/>
    </source>
</evidence>
<dbReference type="SUPFAM" id="SSF51445">
    <property type="entry name" value="(Trans)glycosidases"/>
    <property type="match status" value="1"/>
</dbReference>
<comment type="similarity">
    <text evidence="1">Belongs to the glycosyl hydrolase 3 family.</text>
</comment>
<dbReference type="Gene3D" id="3.20.20.300">
    <property type="entry name" value="Glycoside hydrolase, family 3, N-terminal domain"/>
    <property type="match status" value="1"/>
</dbReference>
<feature type="region of interest" description="Disordered" evidence="3">
    <location>
        <begin position="560"/>
        <end position="587"/>
    </location>
</feature>
<dbReference type="SMART" id="SM01217">
    <property type="entry name" value="Fn3_like"/>
    <property type="match status" value="1"/>
</dbReference>
<dbReference type="EMBL" id="NMTW01000026">
    <property type="protein sequence ID" value="PDX76137.1"/>
    <property type="molecule type" value="Genomic_DNA"/>
</dbReference>
<dbReference type="PRINTS" id="PR00133">
    <property type="entry name" value="GLHYDRLASE3"/>
</dbReference>
<keyword evidence="2 6" id="KW-0378">Hydrolase</keyword>
<dbReference type="InterPro" id="IPR017853">
    <property type="entry name" value="GH"/>
</dbReference>
<evidence type="ECO:0000256" key="4">
    <source>
        <dbReference type="SAM" id="Phobius"/>
    </source>
</evidence>
<dbReference type="GO" id="GO:0004553">
    <property type="term" value="F:hydrolase activity, hydrolyzing O-glycosyl compounds"/>
    <property type="evidence" value="ECO:0007669"/>
    <property type="project" value="InterPro"/>
</dbReference>
<accession>A0A2A7A1L6</accession>
<keyword evidence="4" id="KW-0472">Membrane</keyword>
<reference evidence="6" key="2">
    <citation type="submission" date="2017-07" db="EMBL/GenBank/DDBJ databases">
        <authorList>
            <person name="Sun Z.S."/>
            <person name="Albrecht U."/>
            <person name="Echele G."/>
            <person name="Lee C.C."/>
        </authorList>
    </citation>
    <scope>NUCLEOTIDE SEQUENCE</scope>
    <source>
        <strain evidence="6">CNCM I 4546</strain>
        <strain evidence="7">CNCM I 4573</strain>
    </source>
</reference>
<evidence type="ECO:0000259" key="5">
    <source>
        <dbReference type="SMART" id="SM01217"/>
    </source>
</evidence>
<evidence type="ECO:0000313" key="9">
    <source>
        <dbReference type="Proteomes" id="UP000220157"/>
    </source>
</evidence>
<dbReference type="EMBL" id="NMTV01000034">
    <property type="protein sequence ID" value="PDX73041.1"/>
    <property type="molecule type" value="Genomic_DNA"/>
</dbReference>
<protein>
    <submittedName>
        <fullName evidence="6">Glycosyl hydrolase family 3</fullName>
    </submittedName>
</protein>
<evidence type="ECO:0000256" key="3">
    <source>
        <dbReference type="SAM" id="MobiDB-lite"/>
    </source>
</evidence>
<dbReference type="InterPro" id="IPR026891">
    <property type="entry name" value="Fn3-like"/>
</dbReference>
<sequence length="1061" mass="116258">MYIKTVCANCSNTRILEGDIMEQKKLKMNNQKFCRILSFVVALLIIINVALMIASNMLASTLDTYLGKGHLVKESPNGTESWDTSYYDVKYQNNKESTEAAYEVAAQVMQEGTVLLKNNGILPLADGSTVTPFGRAYLDPIYGQLTSGGSAKWVVDPVSPEQALSSVYTLNNAAVDKMKASPDPKALTEAEGTFSAGESGLLGGNSFLYEYAPSIYDGMDDVSGTTGIVFITRAGQEGSDKKYDAYTDGTPHYLALSSNEKEAIKIAKEKCGSVIVVLVSSAPMELTPIQSGEYEADAILWVGHPGERGFAELAGIMDGSTVPSGRTVDIYPSDFTKDPSYQNIGSFSYDNAPVMIEGVFSSGNAQESSRYFTDYQEGVYVGYRYYETADVMDDDFVYGELDENGGVVTAGAVCYPFGYGLSYTTFEQSITGYHDSGDTISVDVTVTNTGSVYSGKDVVQLYYNAPYTDLDIENKVEKPVANLIAFDKTKELAPGESQTLTLSFAKEDMASYCYTHANPDGTIGCYMLEAGDYEITLRNNSHDVLDTRITTLNDTTWYDGSDDAHIRNRDKDAQSTLDNDGNPTGEAMEGEFIAATNQFQTSSDYMNSNSIILSRADWAGTQPKMAEGRTKSLNAEFIDKLGKDTTFEVETDPVFGNVEGSLVYHEDQPTSNQKNGLTLSSMRGLDYNDPKWESYLDQIDWEGDKDSILLNHTGAAYTLGAISSLGIPSTVQEDGANGLKVQGSDNGYDMSKSSSFPFAPVIAATWNVDLLYNVGAAFGQESLQNGVNGWYCPAINLHRSPFSGRVFEYYSEDPILSGKLAAACISGAGDQGMVCYLKHFALNDTETNRSQLCTTWATEQTMRDIYMKAFEIAVEEARMTVKYTADENGTTATRVMRATTGIMPAQNSVGDCLGTCNYNLLNNVLRKEWGFRGMVITDYWIWGDNNLRDLCIRTGSDAYLCMSMPAMWNLNDYDSATARWAMRNAIHNISYALANSNATQDSAPGTTFRMSTSPWKIAANAAIVVIWVLVVALIVLMVRRTKDAKLHPENYKPRKQKKVKA</sequence>
<dbReference type="Proteomes" id="UP000220157">
    <property type="component" value="Unassembled WGS sequence"/>
</dbReference>
<dbReference type="Proteomes" id="UP000219901">
    <property type="component" value="Unassembled WGS sequence"/>
</dbReference>
<evidence type="ECO:0000313" key="6">
    <source>
        <dbReference type="EMBL" id="PDX73041.1"/>
    </source>
</evidence>
<name>A0A2A7A1L6_9FIRM</name>
<organism evidence="6 8">
    <name type="scientific">Faecalibacterium prausnitzii</name>
    <dbReference type="NCBI Taxonomy" id="853"/>
    <lineage>
        <taxon>Bacteria</taxon>
        <taxon>Bacillati</taxon>
        <taxon>Bacillota</taxon>
        <taxon>Clostridia</taxon>
        <taxon>Eubacteriales</taxon>
        <taxon>Oscillospiraceae</taxon>
        <taxon>Faecalibacterium</taxon>
    </lineage>
</organism>
<feature type="transmembrane region" description="Helical" evidence="4">
    <location>
        <begin position="33"/>
        <end position="54"/>
    </location>
</feature>
<evidence type="ECO:0000313" key="8">
    <source>
        <dbReference type="Proteomes" id="UP000219901"/>
    </source>
</evidence>
<dbReference type="Pfam" id="PF01915">
    <property type="entry name" value="Glyco_hydro_3_C"/>
    <property type="match status" value="1"/>
</dbReference>
<dbReference type="InterPro" id="IPR002772">
    <property type="entry name" value="Glyco_hydro_3_C"/>
</dbReference>
<feature type="transmembrane region" description="Helical" evidence="4">
    <location>
        <begin position="1017"/>
        <end position="1038"/>
    </location>
</feature>
<feature type="domain" description="Fibronectin type III-like" evidence="5">
    <location>
        <begin position="457"/>
        <end position="541"/>
    </location>
</feature>
<keyword evidence="4" id="KW-1133">Transmembrane helix</keyword>
<dbReference type="Gene3D" id="2.60.40.10">
    <property type="entry name" value="Immunoglobulins"/>
    <property type="match status" value="1"/>
</dbReference>
<dbReference type="InterPro" id="IPR036962">
    <property type="entry name" value="Glyco_hydro_3_N_sf"/>
</dbReference>
<keyword evidence="4" id="KW-0812">Transmembrane</keyword>
<evidence type="ECO:0000256" key="1">
    <source>
        <dbReference type="ARBA" id="ARBA00005336"/>
    </source>
</evidence>
<dbReference type="InterPro" id="IPR036881">
    <property type="entry name" value="Glyco_hydro_3_C_sf"/>
</dbReference>
<dbReference type="PANTHER" id="PTHR42715">
    <property type="entry name" value="BETA-GLUCOSIDASE"/>
    <property type="match status" value="1"/>
</dbReference>